<protein>
    <submittedName>
        <fullName evidence="1">Uncharacterized protein</fullName>
    </submittedName>
</protein>
<gene>
    <name evidence="1" type="ORF">MIMGU_mgv1a0055671mg</name>
</gene>
<proteinExistence type="predicted"/>
<organism evidence="1 2">
    <name type="scientific">Erythranthe guttata</name>
    <name type="common">Yellow monkey flower</name>
    <name type="synonym">Mimulus guttatus</name>
    <dbReference type="NCBI Taxonomy" id="4155"/>
    <lineage>
        <taxon>Eukaryota</taxon>
        <taxon>Viridiplantae</taxon>
        <taxon>Streptophyta</taxon>
        <taxon>Embryophyta</taxon>
        <taxon>Tracheophyta</taxon>
        <taxon>Spermatophyta</taxon>
        <taxon>Magnoliopsida</taxon>
        <taxon>eudicotyledons</taxon>
        <taxon>Gunneridae</taxon>
        <taxon>Pentapetalae</taxon>
        <taxon>asterids</taxon>
        <taxon>lamiids</taxon>
        <taxon>Lamiales</taxon>
        <taxon>Phrymaceae</taxon>
        <taxon>Erythranthe</taxon>
    </lineage>
</organism>
<name>A0A022RHP8_ERYGU</name>
<dbReference type="EMBL" id="KI630443">
    <property type="protein sequence ID" value="EYU39489.1"/>
    <property type="molecule type" value="Genomic_DNA"/>
</dbReference>
<sequence>TKKSTSIEAEMLK</sequence>
<dbReference type="Proteomes" id="UP000030748">
    <property type="component" value="Unassembled WGS sequence"/>
</dbReference>
<keyword evidence="2" id="KW-1185">Reference proteome</keyword>
<evidence type="ECO:0000313" key="2">
    <source>
        <dbReference type="Proteomes" id="UP000030748"/>
    </source>
</evidence>
<reference evidence="1 2" key="1">
    <citation type="journal article" date="2013" name="Proc. Natl. Acad. Sci. U.S.A.">
        <title>Fine-scale variation in meiotic recombination in Mimulus inferred from population shotgun sequencing.</title>
        <authorList>
            <person name="Hellsten U."/>
            <person name="Wright K.M."/>
            <person name="Jenkins J."/>
            <person name="Shu S."/>
            <person name="Yuan Y."/>
            <person name="Wessler S.R."/>
            <person name="Schmutz J."/>
            <person name="Willis J.H."/>
            <person name="Rokhsar D.S."/>
        </authorList>
    </citation>
    <scope>NUCLEOTIDE SEQUENCE [LARGE SCALE GENOMIC DNA]</scope>
    <source>
        <strain evidence="2">cv. DUN x IM62</strain>
    </source>
</reference>
<accession>A0A022RHP8</accession>
<feature type="non-terminal residue" evidence="1">
    <location>
        <position position="1"/>
    </location>
</feature>
<evidence type="ECO:0000313" key="1">
    <source>
        <dbReference type="EMBL" id="EYU39489.1"/>
    </source>
</evidence>